<keyword evidence="2" id="KW-1185">Reference proteome</keyword>
<dbReference type="Proteomes" id="UP000823775">
    <property type="component" value="Unassembled WGS sequence"/>
</dbReference>
<comment type="caution">
    <text evidence="1">The sequence shown here is derived from an EMBL/GenBank/DDBJ whole genome shotgun (WGS) entry which is preliminary data.</text>
</comment>
<protein>
    <submittedName>
        <fullName evidence="1">Uncharacterized protein</fullName>
    </submittedName>
</protein>
<accession>A0ABS8V3C0</accession>
<name>A0ABS8V3C0_DATST</name>
<organism evidence="1 2">
    <name type="scientific">Datura stramonium</name>
    <name type="common">Jimsonweed</name>
    <name type="synonym">Common thornapple</name>
    <dbReference type="NCBI Taxonomy" id="4076"/>
    <lineage>
        <taxon>Eukaryota</taxon>
        <taxon>Viridiplantae</taxon>
        <taxon>Streptophyta</taxon>
        <taxon>Embryophyta</taxon>
        <taxon>Tracheophyta</taxon>
        <taxon>Spermatophyta</taxon>
        <taxon>Magnoliopsida</taxon>
        <taxon>eudicotyledons</taxon>
        <taxon>Gunneridae</taxon>
        <taxon>Pentapetalae</taxon>
        <taxon>asterids</taxon>
        <taxon>lamiids</taxon>
        <taxon>Solanales</taxon>
        <taxon>Solanaceae</taxon>
        <taxon>Solanoideae</taxon>
        <taxon>Datureae</taxon>
        <taxon>Datura</taxon>
    </lineage>
</organism>
<proteinExistence type="predicted"/>
<feature type="non-terminal residue" evidence="1">
    <location>
        <position position="58"/>
    </location>
</feature>
<evidence type="ECO:0000313" key="1">
    <source>
        <dbReference type="EMBL" id="MCD9641645.1"/>
    </source>
</evidence>
<dbReference type="EMBL" id="JACEIK010003415">
    <property type="protein sequence ID" value="MCD9641645.1"/>
    <property type="molecule type" value="Genomic_DNA"/>
</dbReference>
<sequence length="58" mass="6277">VMEPKGKEVVIANPSLKRLQKGTKVDSSSAAKVGPARQFGEKAIEPHGLTWFNTQNEA</sequence>
<gene>
    <name evidence="1" type="ORF">HAX54_027960</name>
</gene>
<reference evidence="1 2" key="1">
    <citation type="journal article" date="2021" name="BMC Genomics">
        <title>Datura genome reveals duplications of psychoactive alkaloid biosynthetic genes and high mutation rate following tissue culture.</title>
        <authorList>
            <person name="Rajewski A."/>
            <person name="Carter-House D."/>
            <person name="Stajich J."/>
            <person name="Litt A."/>
        </authorList>
    </citation>
    <scope>NUCLEOTIDE SEQUENCE [LARGE SCALE GENOMIC DNA]</scope>
    <source>
        <strain evidence="1">AR-01</strain>
    </source>
</reference>
<evidence type="ECO:0000313" key="2">
    <source>
        <dbReference type="Proteomes" id="UP000823775"/>
    </source>
</evidence>
<feature type="non-terminal residue" evidence="1">
    <location>
        <position position="1"/>
    </location>
</feature>